<accession>A0AAX4PGX0</accession>
<feature type="domain" description="PTHB1 N-terminal" evidence="1">
    <location>
        <begin position="10"/>
        <end position="118"/>
    </location>
</feature>
<dbReference type="InterPro" id="IPR055363">
    <property type="entry name" value="PTHB1_hp_dom"/>
</dbReference>
<dbReference type="Pfam" id="PF14727">
    <property type="entry name" value="PHTB1_N"/>
    <property type="match status" value="1"/>
</dbReference>
<keyword evidence="7" id="KW-1185">Reference proteome</keyword>
<organism evidence="6 7">
    <name type="scientific">Chloropicon roscoffensis</name>
    <dbReference type="NCBI Taxonomy" id="1461544"/>
    <lineage>
        <taxon>Eukaryota</taxon>
        <taxon>Viridiplantae</taxon>
        <taxon>Chlorophyta</taxon>
        <taxon>Chloropicophyceae</taxon>
        <taxon>Chloropicales</taxon>
        <taxon>Chloropicaceae</taxon>
        <taxon>Chloropicon</taxon>
    </lineage>
</organism>
<dbReference type="InterPro" id="IPR028073">
    <property type="entry name" value="PHTB1_N_dom"/>
</dbReference>
<evidence type="ECO:0000259" key="3">
    <source>
        <dbReference type="Pfam" id="PF23337"/>
    </source>
</evidence>
<evidence type="ECO:0000259" key="2">
    <source>
        <dbReference type="Pfam" id="PF14728"/>
    </source>
</evidence>
<dbReference type="AlphaFoldDB" id="A0AAX4PGX0"/>
<dbReference type="InterPro" id="IPR026511">
    <property type="entry name" value="PTHB1"/>
</dbReference>
<name>A0AAX4PGX0_9CHLO</name>
<dbReference type="InterPro" id="IPR055362">
    <property type="entry name" value="PTHB1_pf_dom"/>
</dbReference>
<dbReference type="GO" id="GO:0016020">
    <property type="term" value="C:membrane"/>
    <property type="evidence" value="ECO:0007669"/>
    <property type="project" value="TreeGrafter"/>
</dbReference>
<dbReference type="Pfam" id="PF23337">
    <property type="entry name" value="PTHB1_pf"/>
    <property type="match status" value="1"/>
</dbReference>
<dbReference type="Pfam" id="PF23338">
    <property type="entry name" value="PTHB1_hp"/>
    <property type="match status" value="1"/>
</dbReference>
<dbReference type="PANTHER" id="PTHR20991:SF0">
    <property type="entry name" value="PROTEIN PTHB1"/>
    <property type="match status" value="1"/>
</dbReference>
<protein>
    <submittedName>
        <fullName evidence="6">PTHB1-like protein</fullName>
    </submittedName>
</protein>
<reference evidence="6 7" key="1">
    <citation type="submission" date="2024-03" db="EMBL/GenBank/DDBJ databases">
        <title>Complete genome sequence of the green alga Chloropicon roscoffensis RCC1871.</title>
        <authorList>
            <person name="Lemieux C."/>
            <person name="Pombert J.-F."/>
            <person name="Otis C."/>
            <person name="Turmel M."/>
        </authorList>
    </citation>
    <scope>NUCLEOTIDE SEQUENCE [LARGE SCALE GENOMIC DNA]</scope>
    <source>
        <strain evidence="6 7">RCC1871</strain>
    </source>
</reference>
<dbReference type="Pfam" id="PF14728">
    <property type="entry name" value="PTHB1_GAE"/>
    <property type="match status" value="1"/>
</dbReference>
<evidence type="ECO:0000313" key="7">
    <source>
        <dbReference type="Proteomes" id="UP001472866"/>
    </source>
</evidence>
<evidence type="ECO:0000313" key="6">
    <source>
        <dbReference type="EMBL" id="WZN65483.1"/>
    </source>
</evidence>
<dbReference type="PANTHER" id="PTHR20991">
    <property type="entry name" value="PARATHYROID HORMONE-RESPONSIVE B1 GENE"/>
    <property type="match status" value="1"/>
</dbReference>
<gene>
    <name evidence="6" type="ORF">HKI87_12g70420</name>
</gene>
<evidence type="ECO:0000259" key="5">
    <source>
        <dbReference type="Pfam" id="PF23339"/>
    </source>
</evidence>
<dbReference type="GO" id="GO:0034464">
    <property type="term" value="C:BBSome"/>
    <property type="evidence" value="ECO:0007669"/>
    <property type="project" value="InterPro"/>
</dbReference>
<dbReference type="Pfam" id="PF23339">
    <property type="entry name" value="PTHB1_CtH"/>
    <property type="match status" value="1"/>
</dbReference>
<feature type="domain" description="PTHB1 platform" evidence="3">
    <location>
        <begin position="288"/>
        <end position="393"/>
    </location>
</feature>
<feature type="domain" description="PTHB1 hairpin" evidence="4">
    <location>
        <begin position="407"/>
        <end position="507"/>
    </location>
</feature>
<dbReference type="InterPro" id="IPR055364">
    <property type="entry name" value="PTHB1_CtH_dom"/>
</dbReference>
<sequence length="595" mass="65475">MKGMKKVWANDVVVLGEHTLFVLTSEGECKLQRRLEYPPACLAVFPAARSGQGAACNIMVATSTGYLMVYDAERLVWSARHDSVPAAVKVVSVGGLAGLVAILGEDGALAMSYLGTDPPTQVVSTASEEHLNFEEMESEHRQLLNVIRQHATEKPVEPQDQLMLRAQIPQYLKPAGEGEGEYDLDEDGGQGRRKAVVGRIFLSYSGVSDIEDVAVAVQVPEPLQAEASPSHVAKMRGGSSGGRTPTVVELKIYPGVACLPCDRTLSVSAYYKTASGEPRIAHCEVQLPLCLFGGLVPPVKSAAHKITLDTNKDAPQLVNVFEDLFASSRDAYLDANSGVNVMSLKYFSGEVVTTIVSKNAGRYRVQSDSEGALWLMMEELKERLTAYYAAADDEDAEPLQITLSDHLSVEGLHRSIDAHFESIEAVNALHQDLELHGRRFRAVQKRLLVRFKDRKPEPLSHLEALLDDTYDKIIDCCVRIDESTQEMLSRAREVVRSCHLFLSLLQCQFNLSDKQIAFLKKFLNPQVEHSQGGHTWEEYTESSLTYLLKAHLSKSQKDTISFGGVSKMTGTGKLKKLISTVVDRFSRGIALRLPS</sequence>
<dbReference type="InterPro" id="IPR028074">
    <property type="entry name" value="PHTB1_GAE_dom"/>
</dbReference>
<feature type="domain" description="PTHB1 C-terminal helix bundle" evidence="5">
    <location>
        <begin position="511"/>
        <end position="584"/>
    </location>
</feature>
<evidence type="ECO:0000259" key="4">
    <source>
        <dbReference type="Pfam" id="PF23338"/>
    </source>
</evidence>
<feature type="domain" description="PTHB1 GAE" evidence="2">
    <location>
        <begin position="199"/>
        <end position="285"/>
    </location>
</feature>
<evidence type="ECO:0000259" key="1">
    <source>
        <dbReference type="Pfam" id="PF14727"/>
    </source>
</evidence>
<dbReference type="Proteomes" id="UP001472866">
    <property type="component" value="Chromosome 12"/>
</dbReference>
<dbReference type="EMBL" id="CP151512">
    <property type="protein sequence ID" value="WZN65483.1"/>
    <property type="molecule type" value="Genomic_DNA"/>
</dbReference>
<proteinExistence type="predicted"/>
<dbReference type="GO" id="GO:0060271">
    <property type="term" value="P:cilium assembly"/>
    <property type="evidence" value="ECO:0007669"/>
    <property type="project" value="TreeGrafter"/>
</dbReference>